<sequence length="42" mass="5057">MDGPTTIQIETETREKLKELKITKLETYDEIINRLIKEHEKQ</sequence>
<dbReference type="STRING" id="1903181.BTN85_0694"/>
<dbReference type="AlphaFoldDB" id="A0A1Q6DV38"/>
<protein>
    <submittedName>
        <fullName evidence="1">Uncharacterized protein</fullName>
    </submittedName>
</protein>
<evidence type="ECO:0000313" key="2">
    <source>
        <dbReference type="Proteomes" id="UP000185744"/>
    </source>
</evidence>
<gene>
    <name evidence="1" type="ORF">BTN85_0694</name>
</gene>
<proteinExistence type="predicted"/>
<dbReference type="Pfam" id="PF24434">
    <property type="entry name" value="DUF7557"/>
    <property type="match status" value="1"/>
</dbReference>
<comment type="caution">
    <text evidence="1">The sequence shown here is derived from an EMBL/GenBank/DDBJ whole genome shotgun (WGS) entry which is preliminary data.</text>
</comment>
<evidence type="ECO:0000313" key="1">
    <source>
        <dbReference type="EMBL" id="OKY78208.1"/>
    </source>
</evidence>
<dbReference type="InterPro" id="IPR055979">
    <property type="entry name" value="DUF7557"/>
</dbReference>
<dbReference type="EMBL" id="MSDW01000001">
    <property type="protein sequence ID" value="OKY78208.1"/>
    <property type="molecule type" value="Genomic_DNA"/>
</dbReference>
<accession>A0A1Q6DV38</accession>
<name>A0A1Q6DV38_METT1</name>
<reference evidence="1" key="1">
    <citation type="submission" date="2016-12" db="EMBL/GenBank/DDBJ databases">
        <title>Discovery of methanogenic haloarchaea.</title>
        <authorList>
            <person name="Sorokin D.Y."/>
            <person name="Makarova K.S."/>
            <person name="Abbas B."/>
            <person name="Ferrer M."/>
            <person name="Golyshin P.N."/>
        </authorList>
    </citation>
    <scope>NUCLEOTIDE SEQUENCE [LARGE SCALE GENOMIC DNA]</scope>
    <source>
        <strain evidence="1">HMET1</strain>
    </source>
</reference>
<dbReference type="InParanoid" id="A0A1Q6DV38"/>
<organism evidence="1 2">
    <name type="scientific">Methanohalarchaeum thermophilum</name>
    <dbReference type="NCBI Taxonomy" id="1903181"/>
    <lineage>
        <taxon>Archaea</taxon>
        <taxon>Methanobacteriati</taxon>
        <taxon>Methanobacteriota</taxon>
        <taxon>Methanonatronarchaeia</taxon>
        <taxon>Methanonatronarchaeales</taxon>
        <taxon>Methanonatronarchaeaceae</taxon>
        <taxon>Candidatus Methanohalarchaeum</taxon>
    </lineage>
</organism>
<keyword evidence="2" id="KW-1185">Reference proteome</keyword>
<dbReference type="Proteomes" id="UP000185744">
    <property type="component" value="Unassembled WGS sequence"/>
</dbReference>